<sequence>MPVTSSGLIYRRLFRRPQSKSRCQKLTVRLHSPNVSSKQVGFKPKVSGMVVECELELKLKINMVQ</sequence>
<dbReference type="AlphaFoldDB" id="A0A0J8RUT9"/>
<dbReference type="Proteomes" id="UP000054563">
    <property type="component" value="Unassembled WGS sequence"/>
</dbReference>
<organism evidence="1 2">
    <name type="scientific">Coccidioides immitis H538.4</name>
    <dbReference type="NCBI Taxonomy" id="396776"/>
    <lineage>
        <taxon>Eukaryota</taxon>
        <taxon>Fungi</taxon>
        <taxon>Dikarya</taxon>
        <taxon>Ascomycota</taxon>
        <taxon>Pezizomycotina</taxon>
        <taxon>Eurotiomycetes</taxon>
        <taxon>Eurotiomycetidae</taxon>
        <taxon>Onygenales</taxon>
        <taxon>Onygenaceae</taxon>
        <taxon>Coccidioides</taxon>
    </lineage>
</organism>
<name>A0A0J8RUT9_COCIT</name>
<protein>
    <submittedName>
        <fullName evidence="1">Uncharacterized protein</fullName>
    </submittedName>
</protein>
<reference evidence="2" key="1">
    <citation type="journal article" date="2010" name="Genome Res.">
        <title>Population genomic sequencing of Coccidioides fungi reveals recent hybridization and transposon control.</title>
        <authorList>
            <person name="Neafsey D.E."/>
            <person name="Barker B.M."/>
            <person name="Sharpton T.J."/>
            <person name="Stajich J.E."/>
            <person name="Park D.J."/>
            <person name="Whiston E."/>
            <person name="Hung C.-Y."/>
            <person name="McMahan C."/>
            <person name="White J."/>
            <person name="Sykes S."/>
            <person name="Heiman D."/>
            <person name="Young S."/>
            <person name="Zeng Q."/>
            <person name="Abouelleil A."/>
            <person name="Aftuck L."/>
            <person name="Bessette D."/>
            <person name="Brown A."/>
            <person name="FitzGerald M."/>
            <person name="Lui A."/>
            <person name="Macdonald J.P."/>
            <person name="Priest M."/>
            <person name="Orbach M.J."/>
            <person name="Galgiani J.N."/>
            <person name="Kirkland T.N."/>
            <person name="Cole G.T."/>
            <person name="Birren B.W."/>
            <person name="Henn M.R."/>
            <person name="Taylor J.W."/>
            <person name="Rounsley S.D."/>
        </authorList>
    </citation>
    <scope>NUCLEOTIDE SEQUENCE [LARGE SCALE GENOMIC DNA]</scope>
    <source>
        <strain evidence="2">H538.4</strain>
    </source>
</reference>
<dbReference type="EMBL" id="DS017004">
    <property type="protein sequence ID" value="KMU88316.1"/>
    <property type="molecule type" value="Genomic_DNA"/>
</dbReference>
<dbReference type="VEuPathDB" id="FungiDB:CIHG_06114"/>
<proteinExistence type="predicted"/>
<accession>A0A0J8RUT9</accession>
<evidence type="ECO:0000313" key="1">
    <source>
        <dbReference type="EMBL" id="KMU88316.1"/>
    </source>
</evidence>
<gene>
    <name evidence="1" type="ORF">CIHG_06114</name>
</gene>
<evidence type="ECO:0000313" key="2">
    <source>
        <dbReference type="Proteomes" id="UP000054563"/>
    </source>
</evidence>